<proteinExistence type="predicted"/>
<organism evidence="1">
    <name type="scientific">Anopheles sinensis</name>
    <name type="common">Mosquito</name>
    <dbReference type="NCBI Taxonomy" id="74873"/>
    <lineage>
        <taxon>Eukaryota</taxon>
        <taxon>Metazoa</taxon>
        <taxon>Ecdysozoa</taxon>
        <taxon>Arthropoda</taxon>
        <taxon>Hexapoda</taxon>
        <taxon>Insecta</taxon>
        <taxon>Pterygota</taxon>
        <taxon>Neoptera</taxon>
        <taxon>Endopterygota</taxon>
        <taxon>Diptera</taxon>
        <taxon>Nematocera</taxon>
        <taxon>Culicoidea</taxon>
        <taxon>Culicidae</taxon>
        <taxon>Anophelinae</taxon>
        <taxon>Anopheles</taxon>
    </lineage>
</organism>
<dbReference type="Proteomes" id="UP000030765">
    <property type="component" value="Unassembled WGS sequence"/>
</dbReference>
<dbReference type="EMBL" id="ATLV01024122">
    <property type="status" value="NOT_ANNOTATED_CDS"/>
    <property type="molecule type" value="Genomic_DNA"/>
</dbReference>
<keyword evidence="3" id="KW-1185">Reference proteome</keyword>
<dbReference type="EnsemblMetazoa" id="ASIC018777-RA">
    <property type="protein sequence ID" value="ASIC018777-PA"/>
    <property type="gene ID" value="ASIC018777"/>
</dbReference>
<dbReference type="OrthoDB" id="7459081at2759"/>
<gene>
    <name evidence="1" type="ORF">ZHAS_00018777</name>
</gene>
<name>A0A084WKI8_ANOSI</name>
<evidence type="ECO:0000313" key="3">
    <source>
        <dbReference type="Proteomes" id="UP000030765"/>
    </source>
</evidence>
<dbReference type="VEuPathDB" id="VectorBase:ASIC018777"/>
<dbReference type="AlphaFoldDB" id="A0A084WKI8"/>
<evidence type="ECO:0000313" key="2">
    <source>
        <dbReference type="EnsemblMetazoa" id="ASIC018777-PA"/>
    </source>
</evidence>
<reference evidence="1 3" key="1">
    <citation type="journal article" date="2014" name="BMC Genomics">
        <title>Genome sequence of Anopheles sinensis provides insight into genetics basis of mosquito competence for malaria parasites.</title>
        <authorList>
            <person name="Zhou D."/>
            <person name="Zhang D."/>
            <person name="Ding G."/>
            <person name="Shi L."/>
            <person name="Hou Q."/>
            <person name="Ye Y."/>
            <person name="Xu Y."/>
            <person name="Zhou H."/>
            <person name="Xiong C."/>
            <person name="Li S."/>
            <person name="Yu J."/>
            <person name="Hong S."/>
            <person name="Yu X."/>
            <person name="Zou P."/>
            <person name="Chen C."/>
            <person name="Chang X."/>
            <person name="Wang W."/>
            <person name="Lv Y."/>
            <person name="Sun Y."/>
            <person name="Ma L."/>
            <person name="Shen B."/>
            <person name="Zhu C."/>
        </authorList>
    </citation>
    <scope>NUCLEOTIDE SEQUENCE [LARGE SCALE GENOMIC DNA]</scope>
</reference>
<accession>A0A084WKI8</accession>
<evidence type="ECO:0000313" key="1">
    <source>
        <dbReference type="EMBL" id="KFB50732.1"/>
    </source>
</evidence>
<reference evidence="2" key="2">
    <citation type="submission" date="2020-05" db="UniProtKB">
        <authorList>
            <consortium name="EnsemblMetazoa"/>
        </authorList>
    </citation>
    <scope>IDENTIFICATION</scope>
</reference>
<sequence>MCVGSRRGSGESYYQELAETNVSNQRGPGGRGNRELRGCFHEQPGASISPAKNWKIVFSCV</sequence>
<protein>
    <submittedName>
        <fullName evidence="1 2">Uncharacterized protein</fullName>
    </submittedName>
</protein>
<dbReference type="EMBL" id="KE525349">
    <property type="protein sequence ID" value="KFB50732.1"/>
    <property type="molecule type" value="Genomic_DNA"/>
</dbReference>